<proteinExistence type="predicted"/>
<gene>
    <name evidence="1" type="ORF">Vadar_024031</name>
</gene>
<comment type="caution">
    <text evidence="1">The sequence shown here is derived from an EMBL/GenBank/DDBJ whole genome shotgun (WGS) entry which is preliminary data.</text>
</comment>
<evidence type="ECO:0000313" key="2">
    <source>
        <dbReference type="Proteomes" id="UP000828048"/>
    </source>
</evidence>
<reference evidence="1 2" key="1">
    <citation type="journal article" date="2021" name="Hortic Res">
        <title>High-quality reference genome and annotation aids understanding of berry development for evergreen blueberry (Vaccinium darrowii).</title>
        <authorList>
            <person name="Yu J."/>
            <person name="Hulse-Kemp A.M."/>
            <person name="Babiker E."/>
            <person name="Staton M."/>
        </authorList>
    </citation>
    <scope>NUCLEOTIDE SEQUENCE [LARGE SCALE GENOMIC DNA]</scope>
    <source>
        <strain evidence="2">cv. NJ 8807/NJ 8810</strain>
        <tissue evidence="1">Young leaf</tissue>
    </source>
</reference>
<evidence type="ECO:0000313" key="1">
    <source>
        <dbReference type="EMBL" id="KAH7852370.1"/>
    </source>
</evidence>
<protein>
    <submittedName>
        <fullName evidence="1">Uncharacterized protein</fullName>
    </submittedName>
</protein>
<keyword evidence="2" id="KW-1185">Reference proteome</keyword>
<dbReference type="EMBL" id="CM037158">
    <property type="protein sequence ID" value="KAH7852370.1"/>
    <property type="molecule type" value="Genomic_DNA"/>
</dbReference>
<name>A0ACB7YFM8_9ERIC</name>
<sequence length="109" mass="12320">MGNGRAITHSRNFKESQSEAEHNYQQRETDRRIAQAIVKETVRLHLPAPLLIPRTVETDVKVYGCTFPQRVQVLVNAWDIGHDPSVCPASFSLRGSWTWTLMSEVGTLS</sequence>
<dbReference type="Proteomes" id="UP000828048">
    <property type="component" value="Chromosome 8"/>
</dbReference>
<organism evidence="1 2">
    <name type="scientific">Vaccinium darrowii</name>
    <dbReference type="NCBI Taxonomy" id="229202"/>
    <lineage>
        <taxon>Eukaryota</taxon>
        <taxon>Viridiplantae</taxon>
        <taxon>Streptophyta</taxon>
        <taxon>Embryophyta</taxon>
        <taxon>Tracheophyta</taxon>
        <taxon>Spermatophyta</taxon>
        <taxon>Magnoliopsida</taxon>
        <taxon>eudicotyledons</taxon>
        <taxon>Gunneridae</taxon>
        <taxon>Pentapetalae</taxon>
        <taxon>asterids</taxon>
        <taxon>Ericales</taxon>
        <taxon>Ericaceae</taxon>
        <taxon>Vaccinioideae</taxon>
        <taxon>Vaccinieae</taxon>
        <taxon>Vaccinium</taxon>
    </lineage>
</organism>
<accession>A0ACB7YFM8</accession>